<reference evidence="6" key="1">
    <citation type="submission" date="2018-05" db="EMBL/GenBank/DDBJ databases">
        <authorList>
            <person name="Lanie J.A."/>
            <person name="Ng W.-L."/>
            <person name="Kazmierczak K.M."/>
            <person name="Andrzejewski T.M."/>
            <person name="Davidsen T.M."/>
            <person name="Wayne K.J."/>
            <person name="Tettelin H."/>
            <person name="Glass J.I."/>
            <person name="Rusch D."/>
            <person name="Podicherti R."/>
            <person name="Tsui H.-C.T."/>
            <person name="Winkler M.E."/>
        </authorList>
    </citation>
    <scope>NUCLEOTIDE SEQUENCE</scope>
</reference>
<dbReference type="InterPro" id="IPR018171">
    <property type="entry name" value="Pept_tRNA_hydro_CS"/>
</dbReference>
<evidence type="ECO:0000256" key="2">
    <source>
        <dbReference type="ARBA" id="ARBA00022555"/>
    </source>
</evidence>
<dbReference type="InterPro" id="IPR001328">
    <property type="entry name" value="Pept_tRNA_hydro"/>
</dbReference>
<dbReference type="GO" id="GO:0000049">
    <property type="term" value="F:tRNA binding"/>
    <property type="evidence" value="ECO:0007669"/>
    <property type="project" value="UniProtKB-KW"/>
</dbReference>
<dbReference type="CDD" id="cd00462">
    <property type="entry name" value="PTH"/>
    <property type="match status" value="1"/>
</dbReference>
<evidence type="ECO:0000256" key="4">
    <source>
        <dbReference type="ARBA" id="ARBA00022884"/>
    </source>
</evidence>
<comment type="similarity">
    <text evidence="5">Belongs to the PTH family.</text>
</comment>
<sequence>MCVKIVVGLGNPGPKYDATRHNVGWWVVDRLAYDWGFGSFEKEDRALVTEGDVGDSHVQLVKPTAYMNRSGLSLLRLSEMESFRIREDLLVVVDDAALEVGRVRFRPEGGSGGHKGLKSVSGVLESDAYARLRIGVGLKPEGQDLADWVLSRMPQEDEDIVVDLLPVMTGAIEAWIGEGNEAVMNHFNQ</sequence>
<evidence type="ECO:0000313" key="6">
    <source>
        <dbReference type="EMBL" id="SUZ51450.1"/>
    </source>
</evidence>
<evidence type="ECO:0000256" key="1">
    <source>
        <dbReference type="ARBA" id="ARBA00013260"/>
    </source>
</evidence>
<gene>
    <name evidence="6" type="ORF">METZ01_LOCUS4304</name>
</gene>
<dbReference type="Pfam" id="PF01195">
    <property type="entry name" value="Pept_tRNA_hydro"/>
    <property type="match status" value="1"/>
</dbReference>
<evidence type="ECO:0000256" key="5">
    <source>
        <dbReference type="ARBA" id="ARBA00038063"/>
    </source>
</evidence>
<dbReference type="PANTHER" id="PTHR17224:SF1">
    <property type="entry name" value="PEPTIDYL-TRNA HYDROLASE"/>
    <property type="match status" value="1"/>
</dbReference>
<name>A0A381NA08_9ZZZZ</name>
<dbReference type="SUPFAM" id="SSF53178">
    <property type="entry name" value="Peptidyl-tRNA hydrolase-like"/>
    <property type="match status" value="1"/>
</dbReference>
<evidence type="ECO:0000256" key="3">
    <source>
        <dbReference type="ARBA" id="ARBA00022801"/>
    </source>
</evidence>
<dbReference type="EMBL" id="UINC01000222">
    <property type="protein sequence ID" value="SUZ51450.1"/>
    <property type="molecule type" value="Genomic_DNA"/>
</dbReference>
<dbReference type="HAMAP" id="MF_00083">
    <property type="entry name" value="Pept_tRNA_hydro_bact"/>
    <property type="match status" value="1"/>
</dbReference>
<dbReference type="InterPro" id="IPR036416">
    <property type="entry name" value="Pept_tRNA_hydro_sf"/>
</dbReference>
<keyword evidence="4" id="KW-0694">RNA-binding</keyword>
<dbReference type="EC" id="3.1.1.29" evidence="1"/>
<dbReference type="PANTHER" id="PTHR17224">
    <property type="entry name" value="PEPTIDYL-TRNA HYDROLASE"/>
    <property type="match status" value="1"/>
</dbReference>
<protein>
    <recommendedName>
        <fullName evidence="1">peptidyl-tRNA hydrolase</fullName>
        <ecNumber evidence="1">3.1.1.29</ecNumber>
    </recommendedName>
</protein>
<dbReference type="AlphaFoldDB" id="A0A381NA08"/>
<dbReference type="GO" id="GO:0004045">
    <property type="term" value="F:peptidyl-tRNA hydrolase activity"/>
    <property type="evidence" value="ECO:0007669"/>
    <property type="project" value="UniProtKB-EC"/>
</dbReference>
<proteinExistence type="inferred from homology"/>
<accession>A0A381NA08</accession>
<dbReference type="NCBIfam" id="TIGR00447">
    <property type="entry name" value="pth"/>
    <property type="match status" value="1"/>
</dbReference>
<keyword evidence="2" id="KW-0820">tRNA-binding</keyword>
<keyword evidence="3" id="KW-0378">Hydrolase</keyword>
<organism evidence="6">
    <name type="scientific">marine metagenome</name>
    <dbReference type="NCBI Taxonomy" id="408172"/>
    <lineage>
        <taxon>unclassified sequences</taxon>
        <taxon>metagenomes</taxon>
        <taxon>ecological metagenomes</taxon>
    </lineage>
</organism>
<dbReference type="PROSITE" id="PS01195">
    <property type="entry name" value="PEPT_TRNA_HYDROL_1"/>
    <property type="match status" value="1"/>
</dbReference>
<dbReference type="Gene3D" id="3.40.50.1470">
    <property type="entry name" value="Peptidyl-tRNA hydrolase"/>
    <property type="match status" value="1"/>
</dbReference>